<evidence type="ECO:0000313" key="3">
    <source>
        <dbReference type="Proteomes" id="UP000443070"/>
    </source>
</evidence>
<dbReference type="AlphaFoldDB" id="A0A7X2XFA7"/>
<keyword evidence="3" id="KW-1185">Reference proteome</keyword>
<dbReference type="SMART" id="SM01059">
    <property type="entry name" value="CAT"/>
    <property type="match status" value="1"/>
</dbReference>
<dbReference type="Proteomes" id="UP000443070">
    <property type="component" value="Unassembled WGS sequence"/>
</dbReference>
<reference evidence="3 4" key="1">
    <citation type="journal article" date="2019" name="Nat. Med.">
        <title>A library of human gut bacterial isolates paired with longitudinal multiomics data enables mechanistic microbiome research.</title>
        <authorList>
            <person name="Poyet M."/>
            <person name="Groussin M."/>
            <person name="Gibbons S.M."/>
            <person name="Avila-Pacheco J."/>
            <person name="Jiang X."/>
            <person name="Kearney S.M."/>
            <person name="Perrotta A.R."/>
            <person name="Berdy B."/>
            <person name="Zhao S."/>
            <person name="Lieberman T.D."/>
            <person name="Swanson P.K."/>
            <person name="Smith M."/>
            <person name="Roesemann S."/>
            <person name="Alexander J.E."/>
            <person name="Rich S.A."/>
            <person name="Livny J."/>
            <person name="Vlamakis H."/>
            <person name="Clish C."/>
            <person name="Bullock K."/>
            <person name="Deik A."/>
            <person name="Scott J."/>
            <person name="Pierce K.A."/>
            <person name="Xavier R.J."/>
            <person name="Alm E.J."/>
        </authorList>
    </citation>
    <scope>NUCLEOTIDE SEQUENCE [LARGE SCALE GENOMIC DNA]</scope>
    <source>
        <strain evidence="1 4">BIOML-A13</strain>
        <strain evidence="2 3">BIOML-A3</strain>
    </source>
</reference>
<organism evidence="1 4">
    <name type="scientific">Phascolarctobacterium faecium</name>
    <dbReference type="NCBI Taxonomy" id="33025"/>
    <lineage>
        <taxon>Bacteria</taxon>
        <taxon>Bacillati</taxon>
        <taxon>Bacillota</taxon>
        <taxon>Negativicutes</taxon>
        <taxon>Acidaminococcales</taxon>
        <taxon>Acidaminococcaceae</taxon>
        <taxon>Phascolarctobacterium</taxon>
    </lineage>
</organism>
<proteinExistence type="predicted"/>
<dbReference type="Pfam" id="PF00302">
    <property type="entry name" value="CAT"/>
    <property type="match status" value="1"/>
</dbReference>
<dbReference type="PANTHER" id="PTHR38474">
    <property type="entry name" value="SLR0299 PROTEIN"/>
    <property type="match status" value="1"/>
</dbReference>
<dbReference type="InterPro" id="IPR023213">
    <property type="entry name" value="CAT-like_dom_sf"/>
</dbReference>
<dbReference type="GO" id="GO:0008811">
    <property type="term" value="F:chloramphenicol O-acetyltransferase activity"/>
    <property type="evidence" value="ECO:0007669"/>
    <property type="project" value="InterPro"/>
</dbReference>
<keyword evidence="1" id="KW-0808">Transferase</keyword>
<evidence type="ECO:0000313" key="4">
    <source>
        <dbReference type="Proteomes" id="UP000484547"/>
    </source>
</evidence>
<dbReference type="NCBIfam" id="NF040638">
    <property type="entry name" value="CatA_like_3"/>
    <property type="match status" value="1"/>
</dbReference>
<name>A0A7X2XFA7_9FIRM</name>
<dbReference type="EMBL" id="WNBW01000001">
    <property type="protein sequence ID" value="MTU03199.1"/>
    <property type="molecule type" value="Genomic_DNA"/>
</dbReference>
<dbReference type="SUPFAM" id="SSF52777">
    <property type="entry name" value="CoA-dependent acyltransferases"/>
    <property type="match status" value="1"/>
</dbReference>
<comment type="caution">
    <text evidence="1">The sequence shown here is derived from an EMBL/GenBank/DDBJ whole genome shotgun (WGS) entry which is preliminary data.</text>
</comment>
<dbReference type="Gene3D" id="3.30.559.10">
    <property type="entry name" value="Chloramphenicol acetyltransferase-like domain"/>
    <property type="match status" value="1"/>
</dbReference>
<gene>
    <name evidence="1" type="ORF">GMD11_02130</name>
    <name evidence="2" type="ORF">GMD18_02125</name>
</gene>
<dbReference type="InterPro" id="IPR001707">
    <property type="entry name" value="Cmp_AcTrfase"/>
</dbReference>
<evidence type="ECO:0000313" key="1">
    <source>
        <dbReference type="EMBL" id="MTT75068.1"/>
    </source>
</evidence>
<dbReference type="OrthoDB" id="9801766at2"/>
<dbReference type="EMBL" id="WNBM01000001">
    <property type="protein sequence ID" value="MTT75068.1"/>
    <property type="molecule type" value="Genomic_DNA"/>
</dbReference>
<protein>
    <submittedName>
        <fullName evidence="1">Chloramphenicol acetyltransferase</fullName>
    </submittedName>
</protein>
<sequence>MDYKVLDMEKYYRKDIYRHFTMECKCSIMITSKIDVSDLVAYSKQTGTKFYINFLYVLTKALNTRDDYKMRYLYQEDKLVVFDKINTAHYVFHEDTETFTVVYTEFSEDYLAFYDRCCADIEKAKQTRSYGLDGSKLNYFDASYIPWLSYEALHVELPDGHLHFPPIINWGKYRSENERLMMPVTVRMNHAVADGYVVSKAFLLLEKEIERLVEN</sequence>
<dbReference type="Proteomes" id="UP000484547">
    <property type="component" value="Unassembled WGS sequence"/>
</dbReference>
<dbReference type="PANTHER" id="PTHR38474:SF1">
    <property type="entry name" value="SLR0299 PROTEIN"/>
    <property type="match status" value="1"/>
</dbReference>
<accession>A0A7X2XFA7</accession>
<evidence type="ECO:0000313" key="2">
    <source>
        <dbReference type="EMBL" id="MTU03199.1"/>
    </source>
</evidence>
<dbReference type="RefSeq" id="WP_155163556.1">
    <property type="nucleotide sequence ID" value="NZ_WNBG01000001.1"/>
</dbReference>